<dbReference type="AlphaFoldDB" id="A0A9D1F1F9"/>
<sequence>MNTARVRQNINYSYAAQQDFTENPIQQAPVIQGYFHKENSYKEMAIRKVNTTLCGILGVFVLVAFVSYYFEMCNEITLNTLSRQVTTLNDENAELQNNLDRLKSFNNVDNRMTQYNLLQKAAKVIEVPAVAANIAVEPQKTLSSTVNWAIGY</sequence>
<comment type="caution">
    <text evidence="3">The sequence shown here is derived from an EMBL/GenBank/DDBJ whole genome shotgun (WGS) entry which is preliminary data.</text>
</comment>
<evidence type="ECO:0000256" key="1">
    <source>
        <dbReference type="SAM" id="Coils"/>
    </source>
</evidence>
<keyword evidence="2" id="KW-0812">Transmembrane</keyword>
<organism evidence="3 4">
    <name type="scientific">Candidatus Scatousia excrementigallinarum</name>
    <dbReference type="NCBI Taxonomy" id="2840935"/>
    <lineage>
        <taxon>Bacteria</taxon>
        <taxon>Candidatus Scatousia</taxon>
    </lineage>
</organism>
<keyword evidence="2" id="KW-0472">Membrane</keyword>
<evidence type="ECO:0000313" key="3">
    <source>
        <dbReference type="EMBL" id="HIS37825.1"/>
    </source>
</evidence>
<dbReference type="EMBL" id="DVIU01000298">
    <property type="protein sequence ID" value="HIS37825.1"/>
    <property type="molecule type" value="Genomic_DNA"/>
</dbReference>
<protein>
    <submittedName>
        <fullName evidence="3">Uncharacterized protein</fullName>
    </submittedName>
</protein>
<proteinExistence type="predicted"/>
<reference evidence="3" key="1">
    <citation type="submission" date="2020-10" db="EMBL/GenBank/DDBJ databases">
        <authorList>
            <person name="Gilroy R."/>
        </authorList>
    </citation>
    <scope>NUCLEOTIDE SEQUENCE</scope>
    <source>
        <strain evidence="3">6276</strain>
    </source>
</reference>
<gene>
    <name evidence="3" type="ORF">IAC10_14570</name>
</gene>
<keyword evidence="1" id="KW-0175">Coiled coil</keyword>
<keyword evidence="2" id="KW-1133">Transmembrane helix</keyword>
<feature type="transmembrane region" description="Helical" evidence="2">
    <location>
        <begin position="49"/>
        <end position="70"/>
    </location>
</feature>
<accession>A0A9D1F1F9</accession>
<evidence type="ECO:0000256" key="2">
    <source>
        <dbReference type="SAM" id="Phobius"/>
    </source>
</evidence>
<reference evidence="3" key="2">
    <citation type="journal article" date="2021" name="PeerJ">
        <title>Extensive microbial diversity within the chicken gut microbiome revealed by metagenomics and culture.</title>
        <authorList>
            <person name="Gilroy R."/>
            <person name="Ravi A."/>
            <person name="Getino M."/>
            <person name="Pursley I."/>
            <person name="Horton D.L."/>
            <person name="Alikhan N.F."/>
            <person name="Baker D."/>
            <person name="Gharbi K."/>
            <person name="Hall N."/>
            <person name="Watson M."/>
            <person name="Adriaenssens E.M."/>
            <person name="Foster-Nyarko E."/>
            <person name="Jarju S."/>
            <person name="Secka A."/>
            <person name="Antonio M."/>
            <person name="Oren A."/>
            <person name="Chaudhuri R.R."/>
            <person name="La Ragione R."/>
            <person name="Hildebrand F."/>
            <person name="Pallen M.J."/>
        </authorList>
    </citation>
    <scope>NUCLEOTIDE SEQUENCE</scope>
    <source>
        <strain evidence="3">6276</strain>
    </source>
</reference>
<evidence type="ECO:0000313" key="4">
    <source>
        <dbReference type="Proteomes" id="UP000823928"/>
    </source>
</evidence>
<name>A0A9D1F1F9_9BACT</name>
<dbReference type="Proteomes" id="UP000823928">
    <property type="component" value="Unassembled WGS sequence"/>
</dbReference>
<feature type="coiled-coil region" evidence="1">
    <location>
        <begin position="78"/>
        <end position="105"/>
    </location>
</feature>